<comment type="caution">
    <text evidence="8">The sequence shown here is derived from an EMBL/GenBank/DDBJ whole genome shotgun (WGS) entry which is preliminary data.</text>
</comment>
<evidence type="ECO:0000256" key="5">
    <source>
        <dbReference type="SAM" id="Coils"/>
    </source>
</evidence>
<dbReference type="RefSeq" id="WP_119534626.1">
    <property type="nucleotide sequence ID" value="NZ_NRJF01000088.1"/>
</dbReference>
<gene>
    <name evidence="8" type="ORF">CKF59_03650</name>
</gene>
<dbReference type="InterPro" id="IPR010445">
    <property type="entry name" value="LapA_dom"/>
</dbReference>
<dbReference type="Pfam" id="PF06305">
    <property type="entry name" value="LapA_dom"/>
    <property type="match status" value="1"/>
</dbReference>
<organism evidence="8 9">
    <name type="scientific">Psittacicella gerlachiana</name>
    <dbReference type="NCBI Taxonomy" id="2028574"/>
    <lineage>
        <taxon>Bacteria</taxon>
        <taxon>Pseudomonadati</taxon>
        <taxon>Pseudomonadota</taxon>
        <taxon>Gammaproteobacteria</taxon>
        <taxon>Pasteurellales</taxon>
        <taxon>Psittacicellaceae</taxon>
        <taxon>Psittacicella</taxon>
    </lineage>
</organism>
<evidence type="ECO:0000259" key="7">
    <source>
        <dbReference type="Pfam" id="PF06305"/>
    </source>
</evidence>
<keyword evidence="5" id="KW-0175">Coiled coil</keyword>
<evidence type="ECO:0000313" key="8">
    <source>
        <dbReference type="EMBL" id="RIY35466.1"/>
    </source>
</evidence>
<evidence type="ECO:0000256" key="4">
    <source>
        <dbReference type="ARBA" id="ARBA00023136"/>
    </source>
</evidence>
<evidence type="ECO:0000256" key="3">
    <source>
        <dbReference type="ARBA" id="ARBA00022989"/>
    </source>
</evidence>
<evidence type="ECO:0000313" key="9">
    <source>
        <dbReference type="Proteomes" id="UP000265964"/>
    </source>
</evidence>
<evidence type="ECO:0000256" key="2">
    <source>
        <dbReference type="ARBA" id="ARBA00022692"/>
    </source>
</evidence>
<keyword evidence="1" id="KW-1003">Cell membrane</keyword>
<dbReference type="GO" id="GO:0005886">
    <property type="term" value="C:plasma membrane"/>
    <property type="evidence" value="ECO:0007669"/>
    <property type="project" value="InterPro"/>
</dbReference>
<dbReference type="Proteomes" id="UP000265964">
    <property type="component" value="Unassembled WGS sequence"/>
</dbReference>
<dbReference type="EMBL" id="NRJF01000088">
    <property type="protein sequence ID" value="RIY35466.1"/>
    <property type="molecule type" value="Genomic_DNA"/>
</dbReference>
<feature type="coiled-coil region" evidence="5">
    <location>
        <begin position="74"/>
        <end position="101"/>
    </location>
</feature>
<accession>A0A3A1YDK3</accession>
<proteinExistence type="predicted"/>
<feature type="transmembrane region" description="Helical" evidence="6">
    <location>
        <begin position="7"/>
        <end position="26"/>
    </location>
</feature>
<keyword evidence="9" id="KW-1185">Reference proteome</keyword>
<evidence type="ECO:0000256" key="1">
    <source>
        <dbReference type="ARBA" id="ARBA00022475"/>
    </source>
</evidence>
<name>A0A3A1YDK3_9GAMM</name>
<keyword evidence="2 6" id="KW-0812">Transmembrane</keyword>
<sequence>MKLIRYLCYLLFLIALITVIFIFTSANDQLVHVNFLFGEFDGRLSFILGMAFIFGFVIALVVLFLLYAVLKTKLVVARSRVQTLEKKVQKLEVALETLQLDAKEPKTTSLTATTKES</sequence>
<keyword evidence="3 6" id="KW-1133">Transmembrane helix</keyword>
<keyword evidence="4 6" id="KW-0472">Membrane</keyword>
<reference evidence="8 9" key="1">
    <citation type="submission" date="2017-08" db="EMBL/GenBank/DDBJ databases">
        <title>Reclassification of Bisgaard taxon 37 and 44.</title>
        <authorList>
            <person name="Christensen H."/>
        </authorList>
    </citation>
    <scope>NUCLEOTIDE SEQUENCE [LARGE SCALE GENOMIC DNA]</scope>
    <source>
        <strain evidence="8 9">EEAB3T1</strain>
    </source>
</reference>
<protein>
    <recommendedName>
        <fullName evidence="7">Lipopolysaccharide assembly protein A domain-containing protein</fullName>
    </recommendedName>
</protein>
<dbReference type="AlphaFoldDB" id="A0A3A1YDK3"/>
<evidence type="ECO:0000256" key="6">
    <source>
        <dbReference type="SAM" id="Phobius"/>
    </source>
</evidence>
<feature type="domain" description="Lipopolysaccharide assembly protein A" evidence="7">
    <location>
        <begin position="27"/>
        <end position="88"/>
    </location>
</feature>
<feature type="transmembrane region" description="Helical" evidence="6">
    <location>
        <begin position="46"/>
        <end position="70"/>
    </location>
</feature>
<dbReference type="OrthoDB" id="5687983at2"/>